<dbReference type="EMBL" id="VSRR010091342">
    <property type="protein sequence ID" value="MPC92457.1"/>
    <property type="molecule type" value="Genomic_DNA"/>
</dbReference>
<accession>A0A5B7JGN1</accession>
<comment type="caution">
    <text evidence="2">The sequence shown here is derived from an EMBL/GenBank/DDBJ whole genome shotgun (WGS) entry which is preliminary data.</text>
</comment>
<dbReference type="Proteomes" id="UP000324222">
    <property type="component" value="Unassembled WGS sequence"/>
</dbReference>
<evidence type="ECO:0000313" key="2">
    <source>
        <dbReference type="EMBL" id="MPC92457.1"/>
    </source>
</evidence>
<feature type="region of interest" description="Disordered" evidence="1">
    <location>
        <begin position="52"/>
        <end position="78"/>
    </location>
</feature>
<reference evidence="2 3" key="1">
    <citation type="submission" date="2019-05" db="EMBL/GenBank/DDBJ databases">
        <title>Another draft genome of Portunus trituberculatus and its Hox gene families provides insights of decapod evolution.</title>
        <authorList>
            <person name="Jeong J.-H."/>
            <person name="Song I."/>
            <person name="Kim S."/>
            <person name="Choi T."/>
            <person name="Kim D."/>
            <person name="Ryu S."/>
            <person name="Kim W."/>
        </authorList>
    </citation>
    <scope>NUCLEOTIDE SEQUENCE [LARGE SCALE GENOMIC DNA]</scope>
    <source>
        <tissue evidence="2">Muscle</tissue>
    </source>
</reference>
<keyword evidence="3" id="KW-1185">Reference proteome</keyword>
<dbReference type="AlphaFoldDB" id="A0A5B7JGN1"/>
<proteinExistence type="predicted"/>
<gene>
    <name evidence="2" type="ORF">E2C01_087547</name>
</gene>
<sequence>MGTANLTACSLLLGLPAGSERGRKGAGRRKCECILDCPIDPDILLREPREEVSNIKDGDYNASQPTPTHKAGQASQGQAGAALGMLITRAM</sequence>
<organism evidence="2 3">
    <name type="scientific">Portunus trituberculatus</name>
    <name type="common">Swimming crab</name>
    <name type="synonym">Neptunus trituberculatus</name>
    <dbReference type="NCBI Taxonomy" id="210409"/>
    <lineage>
        <taxon>Eukaryota</taxon>
        <taxon>Metazoa</taxon>
        <taxon>Ecdysozoa</taxon>
        <taxon>Arthropoda</taxon>
        <taxon>Crustacea</taxon>
        <taxon>Multicrustacea</taxon>
        <taxon>Malacostraca</taxon>
        <taxon>Eumalacostraca</taxon>
        <taxon>Eucarida</taxon>
        <taxon>Decapoda</taxon>
        <taxon>Pleocyemata</taxon>
        <taxon>Brachyura</taxon>
        <taxon>Eubrachyura</taxon>
        <taxon>Portunoidea</taxon>
        <taxon>Portunidae</taxon>
        <taxon>Portuninae</taxon>
        <taxon>Portunus</taxon>
    </lineage>
</organism>
<protein>
    <submittedName>
        <fullName evidence="2">Uncharacterized protein</fullName>
    </submittedName>
</protein>
<name>A0A5B7JGN1_PORTR</name>
<evidence type="ECO:0000256" key="1">
    <source>
        <dbReference type="SAM" id="MobiDB-lite"/>
    </source>
</evidence>
<evidence type="ECO:0000313" key="3">
    <source>
        <dbReference type="Proteomes" id="UP000324222"/>
    </source>
</evidence>